<dbReference type="FunFam" id="3.60.40.10:FF:000004">
    <property type="entry name" value="Probable protein phosphatase 2C 22"/>
    <property type="match status" value="1"/>
</dbReference>
<comment type="cofactor">
    <cofactor evidence="1">
        <name>Mn(2+)</name>
        <dbReference type="ChEBI" id="CHEBI:29035"/>
    </cofactor>
</comment>
<keyword evidence="16" id="KW-1185">Reference proteome</keyword>
<dbReference type="GO" id="GO:0004722">
    <property type="term" value="F:protein serine/threonine phosphatase activity"/>
    <property type="evidence" value="ECO:0000318"/>
    <property type="project" value="GO_Central"/>
</dbReference>
<dbReference type="EC" id="3.1.3.16" evidence="4"/>
<evidence type="ECO:0000259" key="14">
    <source>
        <dbReference type="PROSITE" id="PS51746"/>
    </source>
</evidence>
<accession>A0A0K9Q3I7</accession>
<dbReference type="CDD" id="cd00143">
    <property type="entry name" value="PP2Cc"/>
    <property type="match status" value="1"/>
</dbReference>
<dbReference type="InterPro" id="IPR001932">
    <property type="entry name" value="PPM-type_phosphatase-like_dom"/>
</dbReference>
<evidence type="ECO:0000256" key="5">
    <source>
        <dbReference type="ARBA" id="ARBA00022723"/>
    </source>
</evidence>
<protein>
    <recommendedName>
        <fullName evidence="4">protein-serine/threonine phosphatase</fullName>
        <ecNumber evidence="4">3.1.3.16</ecNumber>
    </recommendedName>
</protein>
<evidence type="ECO:0000313" key="15">
    <source>
        <dbReference type="EMBL" id="KMZ75848.1"/>
    </source>
</evidence>
<keyword evidence="5" id="KW-0479">Metal-binding</keyword>
<feature type="domain" description="PPM-type phosphatase" evidence="14">
    <location>
        <begin position="78"/>
        <end position="343"/>
    </location>
</feature>
<dbReference type="EMBL" id="LFYR01000113">
    <property type="protein sequence ID" value="KMZ75848.1"/>
    <property type="molecule type" value="Genomic_DNA"/>
</dbReference>
<dbReference type="OrthoDB" id="10264738at2759"/>
<evidence type="ECO:0000313" key="16">
    <source>
        <dbReference type="Proteomes" id="UP000036987"/>
    </source>
</evidence>
<evidence type="ECO:0000256" key="7">
    <source>
        <dbReference type="ARBA" id="ARBA00022842"/>
    </source>
</evidence>
<comment type="caution">
    <text evidence="15">The sequence shown here is derived from an EMBL/GenBank/DDBJ whole genome shotgun (WGS) entry which is preliminary data.</text>
</comment>
<dbReference type="SUPFAM" id="SSF81606">
    <property type="entry name" value="PP2C-like"/>
    <property type="match status" value="1"/>
</dbReference>
<dbReference type="GO" id="GO:0005634">
    <property type="term" value="C:nucleus"/>
    <property type="evidence" value="ECO:0007669"/>
    <property type="project" value="UniProtKB-ARBA"/>
</dbReference>
<dbReference type="GO" id="GO:0005737">
    <property type="term" value="C:cytoplasm"/>
    <property type="evidence" value="ECO:0007669"/>
    <property type="project" value="UniProtKB-ARBA"/>
</dbReference>
<evidence type="ECO:0000256" key="11">
    <source>
        <dbReference type="ARBA" id="ARBA00048336"/>
    </source>
</evidence>
<comment type="catalytic activity">
    <reaction evidence="11">
        <text>O-phospho-L-threonyl-[protein] + H2O = L-threonyl-[protein] + phosphate</text>
        <dbReference type="Rhea" id="RHEA:47004"/>
        <dbReference type="Rhea" id="RHEA-COMP:11060"/>
        <dbReference type="Rhea" id="RHEA-COMP:11605"/>
        <dbReference type="ChEBI" id="CHEBI:15377"/>
        <dbReference type="ChEBI" id="CHEBI:30013"/>
        <dbReference type="ChEBI" id="CHEBI:43474"/>
        <dbReference type="ChEBI" id="CHEBI:61977"/>
        <dbReference type="EC" id="3.1.3.16"/>
    </reaction>
</comment>
<comment type="similarity">
    <text evidence="3 12">Belongs to the PP2C family.</text>
</comment>
<dbReference type="Proteomes" id="UP000036987">
    <property type="component" value="Unassembled WGS sequence"/>
</dbReference>
<feature type="compositionally biased region" description="Polar residues" evidence="13">
    <location>
        <begin position="23"/>
        <end position="50"/>
    </location>
</feature>
<evidence type="ECO:0000256" key="4">
    <source>
        <dbReference type="ARBA" id="ARBA00013081"/>
    </source>
</evidence>
<evidence type="ECO:0000256" key="10">
    <source>
        <dbReference type="ARBA" id="ARBA00047761"/>
    </source>
</evidence>
<dbReference type="InterPro" id="IPR036457">
    <property type="entry name" value="PPM-type-like_dom_sf"/>
</dbReference>
<dbReference type="GO" id="GO:0046872">
    <property type="term" value="F:metal ion binding"/>
    <property type="evidence" value="ECO:0007669"/>
    <property type="project" value="UniProtKB-KW"/>
</dbReference>
<dbReference type="InterPro" id="IPR000222">
    <property type="entry name" value="PP2C_BS"/>
</dbReference>
<dbReference type="PANTHER" id="PTHR13832">
    <property type="entry name" value="PROTEIN PHOSPHATASE 2C"/>
    <property type="match status" value="1"/>
</dbReference>
<keyword evidence="9" id="KW-0464">Manganese</keyword>
<gene>
    <name evidence="15" type="ORF">ZOSMA_10G01170</name>
</gene>
<name>A0A0K9Q3I7_ZOSMR</name>
<evidence type="ECO:0000256" key="3">
    <source>
        <dbReference type="ARBA" id="ARBA00006702"/>
    </source>
</evidence>
<evidence type="ECO:0000256" key="8">
    <source>
        <dbReference type="ARBA" id="ARBA00022912"/>
    </source>
</evidence>
<evidence type="ECO:0000256" key="9">
    <source>
        <dbReference type="ARBA" id="ARBA00023211"/>
    </source>
</evidence>
<dbReference type="PROSITE" id="PS51746">
    <property type="entry name" value="PPM_2"/>
    <property type="match status" value="1"/>
</dbReference>
<evidence type="ECO:0000256" key="2">
    <source>
        <dbReference type="ARBA" id="ARBA00001946"/>
    </source>
</evidence>
<feature type="compositionally biased region" description="Low complexity" evidence="13">
    <location>
        <begin position="1"/>
        <end position="22"/>
    </location>
</feature>
<dbReference type="PROSITE" id="PS01032">
    <property type="entry name" value="PPM_1"/>
    <property type="match status" value="1"/>
</dbReference>
<dbReference type="InterPro" id="IPR015655">
    <property type="entry name" value="PP2C"/>
</dbReference>
<organism evidence="15 16">
    <name type="scientific">Zostera marina</name>
    <name type="common">Eelgrass</name>
    <dbReference type="NCBI Taxonomy" id="29655"/>
    <lineage>
        <taxon>Eukaryota</taxon>
        <taxon>Viridiplantae</taxon>
        <taxon>Streptophyta</taxon>
        <taxon>Embryophyta</taxon>
        <taxon>Tracheophyta</taxon>
        <taxon>Spermatophyta</taxon>
        <taxon>Magnoliopsida</taxon>
        <taxon>Liliopsida</taxon>
        <taxon>Zosteraceae</taxon>
        <taxon>Zostera</taxon>
    </lineage>
</organism>
<comment type="cofactor">
    <cofactor evidence="2">
        <name>Mg(2+)</name>
        <dbReference type="ChEBI" id="CHEBI:18420"/>
    </cofactor>
</comment>
<dbReference type="Gene3D" id="3.60.40.10">
    <property type="entry name" value="PPM-type phosphatase domain"/>
    <property type="match status" value="1"/>
</dbReference>
<comment type="catalytic activity">
    <reaction evidence="10">
        <text>O-phospho-L-seryl-[protein] + H2O = L-seryl-[protein] + phosphate</text>
        <dbReference type="Rhea" id="RHEA:20629"/>
        <dbReference type="Rhea" id="RHEA-COMP:9863"/>
        <dbReference type="Rhea" id="RHEA-COMP:11604"/>
        <dbReference type="ChEBI" id="CHEBI:15377"/>
        <dbReference type="ChEBI" id="CHEBI:29999"/>
        <dbReference type="ChEBI" id="CHEBI:43474"/>
        <dbReference type="ChEBI" id="CHEBI:83421"/>
        <dbReference type="EC" id="3.1.3.16"/>
    </reaction>
</comment>
<feature type="region of interest" description="Disordered" evidence="13">
    <location>
        <begin position="1"/>
        <end position="50"/>
    </location>
</feature>
<evidence type="ECO:0000256" key="1">
    <source>
        <dbReference type="ARBA" id="ARBA00001936"/>
    </source>
</evidence>
<proteinExistence type="inferred from homology"/>
<dbReference type="PANTHER" id="PTHR13832:SF839">
    <property type="entry name" value="PROTEIN PHOSPHATASE 2C 47-RELATED"/>
    <property type="match status" value="1"/>
</dbReference>
<evidence type="ECO:0000256" key="6">
    <source>
        <dbReference type="ARBA" id="ARBA00022801"/>
    </source>
</evidence>
<reference evidence="16" key="1">
    <citation type="journal article" date="2016" name="Nature">
        <title>The genome of the seagrass Zostera marina reveals angiosperm adaptation to the sea.</title>
        <authorList>
            <person name="Olsen J.L."/>
            <person name="Rouze P."/>
            <person name="Verhelst B."/>
            <person name="Lin Y.-C."/>
            <person name="Bayer T."/>
            <person name="Collen J."/>
            <person name="Dattolo E."/>
            <person name="De Paoli E."/>
            <person name="Dittami S."/>
            <person name="Maumus F."/>
            <person name="Michel G."/>
            <person name="Kersting A."/>
            <person name="Lauritano C."/>
            <person name="Lohaus R."/>
            <person name="Toepel M."/>
            <person name="Tonon T."/>
            <person name="Vanneste K."/>
            <person name="Amirebrahimi M."/>
            <person name="Brakel J."/>
            <person name="Bostroem C."/>
            <person name="Chovatia M."/>
            <person name="Grimwood J."/>
            <person name="Jenkins J.W."/>
            <person name="Jueterbock A."/>
            <person name="Mraz A."/>
            <person name="Stam W.T."/>
            <person name="Tice H."/>
            <person name="Bornberg-Bauer E."/>
            <person name="Green P.J."/>
            <person name="Pearson G.A."/>
            <person name="Procaccini G."/>
            <person name="Duarte C.M."/>
            <person name="Schmutz J."/>
            <person name="Reusch T.B.H."/>
            <person name="Van de Peer Y."/>
        </authorList>
    </citation>
    <scope>NUCLEOTIDE SEQUENCE [LARGE SCALE GENOMIC DNA]</scope>
    <source>
        <strain evidence="16">cv. Finnish</strain>
    </source>
</reference>
<dbReference type="GO" id="GO:0007165">
    <property type="term" value="P:signal transduction"/>
    <property type="evidence" value="ECO:0000318"/>
    <property type="project" value="GO_Central"/>
</dbReference>
<dbReference type="SMART" id="SM00332">
    <property type="entry name" value="PP2Cc"/>
    <property type="match status" value="1"/>
</dbReference>
<evidence type="ECO:0000256" key="13">
    <source>
        <dbReference type="SAM" id="MobiDB-lite"/>
    </source>
</evidence>
<dbReference type="STRING" id="29655.A0A0K9Q3I7"/>
<evidence type="ECO:0000256" key="12">
    <source>
        <dbReference type="RuleBase" id="RU003465"/>
    </source>
</evidence>
<dbReference type="Pfam" id="PF00481">
    <property type="entry name" value="PP2C"/>
    <property type="match status" value="1"/>
</dbReference>
<sequence>MNNVSSSTLLTSSGSTSTTTTTAGDKSQESPNVKSSSKPPRQITSLRHSASSARLVVTSSDLELKPEKTKSNIFPVFRSGSCSDIGAKKNMEDEHICLDNLDHFLNKFTESTDICKSDQCAFYGVFDGHGGNDAACFIRKNILKFIMDDQNLHTSISKALISAFLTADTTFADTQSVDNSSGTTVLTALIFGRKLYIANAGDCRAVMGKRGKAVELSKDHRPNDASEKLRIEKLGGIIDDGYLNGQLAVTRAIGDWHMKGAKGSPSPLSAEPELYEAILTEEDEFLILGCDGLWDVMSSQCAVSIARKELRIHNDPERCSRELVREALRRNASDNLTVVIICFSLDPPPTAEIPRSRVRRSISSESLSFIQGVLDRNE</sequence>
<dbReference type="AlphaFoldDB" id="A0A0K9Q3I7"/>
<dbReference type="OMA" id="MVEDSHF"/>
<keyword evidence="7" id="KW-0460">Magnesium</keyword>
<keyword evidence="6 12" id="KW-0378">Hydrolase</keyword>
<keyword evidence="8 12" id="KW-0904">Protein phosphatase</keyword>